<dbReference type="AlphaFoldDB" id="A0A7S2BVG4"/>
<dbReference type="EMBL" id="HBGU01008048">
    <property type="protein sequence ID" value="CAD9408029.1"/>
    <property type="molecule type" value="Transcribed_RNA"/>
</dbReference>
<evidence type="ECO:0000259" key="1">
    <source>
        <dbReference type="Pfam" id="PF13881"/>
    </source>
</evidence>
<dbReference type="Gene3D" id="3.10.20.90">
    <property type="entry name" value="Phosphatidylinositol 3-kinase Catalytic Subunit, Chain A, domain 1"/>
    <property type="match status" value="1"/>
</dbReference>
<dbReference type="InterPro" id="IPR039540">
    <property type="entry name" value="UBL3-like_ubiquitin_dom"/>
</dbReference>
<name>A0A7S2BVG4_9EUKA</name>
<evidence type="ECO:0000313" key="2">
    <source>
        <dbReference type="EMBL" id="CAD9408029.1"/>
    </source>
</evidence>
<dbReference type="Pfam" id="PF13881">
    <property type="entry name" value="Rad60-SLD_2"/>
    <property type="match status" value="1"/>
</dbReference>
<proteinExistence type="predicted"/>
<organism evidence="2">
    <name type="scientific">Haptolina brevifila</name>
    <dbReference type="NCBI Taxonomy" id="156173"/>
    <lineage>
        <taxon>Eukaryota</taxon>
        <taxon>Haptista</taxon>
        <taxon>Haptophyta</taxon>
        <taxon>Prymnesiophyceae</taxon>
        <taxon>Prymnesiales</taxon>
        <taxon>Prymnesiaceae</taxon>
        <taxon>Haptolina</taxon>
    </lineage>
</organism>
<feature type="domain" description="UBL3-like ubiquitin" evidence="1">
    <location>
        <begin position="25"/>
        <end position="107"/>
    </location>
</feature>
<accession>A0A7S2BVG4</accession>
<dbReference type="InterPro" id="IPR029071">
    <property type="entry name" value="Ubiquitin-like_domsf"/>
</dbReference>
<sequence>MGTVIRLLGPDLGGQELLVPVDTTSITMGELKERMLLQWPAGMEKPVAAQLRIISKGMEPPNEKTLSELKVMEGETTAMHVVVRSQVPKAAESSAADLEKGSTRCSCIVS</sequence>
<gene>
    <name evidence="2" type="ORF">CBRE1094_LOCUS4436</name>
</gene>
<dbReference type="SUPFAM" id="SSF54236">
    <property type="entry name" value="Ubiquitin-like"/>
    <property type="match status" value="1"/>
</dbReference>
<protein>
    <recommendedName>
        <fullName evidence="1">UBL3-like ubiquitin domain-containing protein</fullName>
    </recommendedName>
</protein>
<reference evidence="2" key="1">
    <citation type="submission" date="2021-01" db="EMBL/GenBank/DDBJ databases">
        <authorList>
            <person name="Corre E."/>
            <person name="Pelletier E."/>
            <person name="Niang G."/>
            <person name="Scheremetjew M."/>
            <person name="Finn R."/>
            <person name="Kale V."/>
            <person name="Holt S."/>
            <person name="Cochrane G."/>
            <person name="Meng A."/>
            <person name="Brown T."/>
            <person name="Cohen L."/>
        </authorList>
    </citation>
    <scope>NUCLEOTIDE SEQUENCE</scope>
    <source>
        <strain evidence="2">UTEX LB 985</strain>
    </source>
</reference>